<evidence type="ECO:0000313" key="3">
    <source>
        <dbReference type="EMBL" id="KAJ3047395.1"/>
    </source>
</evidence>
<sequence>MTPLPTVLVVLFFSWFSATLAASPSSSYKKPSPPSPPSLPVKCPVVFDGRVPRSTTLKFFDTDDSFFNPNYTKGENLPWSQILTFPTVPVSKFDAIATKPSKPDPHLKPTQPYAFKSLQVSINDSSIFVPGGGSRQVGFRRAGLLAGNGSDAQNVGVKTFHWSVRQPAHLKLNLTHEYMFVWHEANDYASNQFSINAGVMLAQDDPKESVGGNYTGKTNVHLPKNLWKVLDRKNNVIWKGPMKAKVWENFAITLDYERDRLRVYYSIGNDKLKAVTNWIKQDNSGGGQFQIGIAKKPTETVSVVFDGYHESGIHEAQIYGGIFVEDSKGGCLSA</sequence>
<evidence type="ECO:0000259" key="2">
    <source>
        <dbReference type="Pfam" id="PF18271"/>
    </source>
</evidence>
<proteinExistence type="predicted"/>
<dbReference type="InterPro" id="IPR041524">
    <property type="entry name" value="GH131_N"/>
</dbReference>
<accession>A0AAD5S7N6</accession>
<feature type="domain" description="Glycoside hydrolase 131 catalytic N-terminal" evidence="2">
    <location>
        <begin position="45"/>
        <end position="330"/>
    </location>
</feature>
<feature type="chain" id="PRO_5041936339" description="Glycoside hydrolase 131 catalytic N-terminal domain-containing protein" evidence="1">
    <location>
        <begin position="22"/>
        <end position="334"/>
    </location>
</feature>
<keyword evidence="4" id="KW-1185">Reference proteome</keyword>
<keyword evidence="1" id="KW-0732">Signal</keyword>
<dbReference type="AlphaFoldDB" id="A0AAD5S7N6"/>
<feature type="signal peptide" evidence="1">
    <location>
        <begin position="1"/>
        <end position="21"/>
    </location>
</feature>
<organism evidence="3 4">
    <name type="scientific">Rhizophlyctis rosea</name>
    <dbReference type="NCBI Taxonomy" id="64517"/>
    <lineage>
        <taxon>Eukaryota</taxon>
        <taxon>Fungi</taxon>
        <taxon>Fungi incertae sedis</taxon>
        <taxon>Chytridiomycota</taxon>
        <taxon>Chytridiomycota incertae sedis</taxon>
        <taxon>Chytridiomycetes</taxon>
        <taxon>Rhizophlyctidales</taxon>
        <taxon>Rhizophlyctidaceae</taxon>
        <taxon>Rhizophlyctis</taxon>
    </lineage>
</organism>
<name>A0AAD5S7N6_9FUNG</name>
<dbReference type="PANTHER" id="PTHR34612">
    <property type="entry name" value="GH131_N DOMAIN-CONTAINING PROTEIN"/>
    <property type="match status" value="1"/>
</dbReference>
<dbReference type="Pfam" id="PF18271">
    <property type="entry name" value="GH131_N"/>
    <property type="match status" value="1"/>
</dbReference>
<dbReference type="EMBL" id="JADGJD010000969">
    <property type="protein sequence ID" value="KAJ3047395.1"/>
    <property type="molecule type" value="Genomic_DNA"/>
</dbReference>
<evidence type="ECO:0000313" key="4">
    <source>
        <dbReference type="Proteomes" id="UP001212841"/>
    </source>
</evidence>
<gene>
    <name evidence="3" type="ORF">HK097_011560</name>
</gene>
<dbReference type="Gene3D" id="2.60.120.1160">
    <property type="match status" value="1"/>
</dbReference>
<evidence type="ECO:0000256" key="1">
    <source>
        <dbReference type="SAM" id="SignalP"/>
    </source>
</evidence>
<dbReference type="Proteomes" id="UP001212841">
    <property type="component" value="Unassembled WGS sequence"/>
</dbReference>
<dbReference type="PANTHER" id="PTHR34612:SF4">
    <property type="entry name" value="GLYCOSIDE HYDROLASE 131 CATALYTIC N-TERMINAL DOMAIN-CONTAINING PROTEIN"/>
    <property type="match status" value="1"/>
</dbReference>
<comment type="caution">
    <text evidence="3">The sequence shown here is derived from an EMBL/GenBank/DDBJ whole genome shotgun (WGS) entry which is preliminary data.</text>
</comment>
<protein>
    <recommendedName>
        <fullName evidence="2">Glycoside hydrolase 131 catalytic N-terminal domain-containing protein</fullName>
    </recommendedName>
</protein>
<reference evidence="3" key="1">
    <citation type="submission" date="2020-05" db="EMBL/GenBank/DDBJ databases">
        <title>Phylogenomic resolution of chytrid fungi.</title>
        <authorList>
            <person name="Stajich J.E."/>
            <person name="Amses K."/>
            <person name="Simmons R."/>
            <person name="Seto K."/>
            <person name="Myers J."/>
            <person name="Bonds A."/>
            <person name="Quandt C.A."/>
            <person name="Barry K."/>
            <person name="Liu P."/>
            <person name="Grigoriev I."/>
            <person name="Longcore J.E."/>
            <person name="James T.Y."/>
        </authorList>
    </citation>
    <scope>NUCLEOTIDE SEQUENCE</scope>
    <source>
        <strain evidence="3">JEL0318</strain>
    </source>
</reference>